<evidence type="ECO:0000313" key="2">
    <source>
        <dbReference type="EMBL" id="CAE6525564.1"/>
    </source>
</evidence>
<dbReference type="EMBL" id="CAJMWV010006921">
    <property type="protein sequence ID" value="CAE6525564.1"/>
    <property type="molecule type" value="Genomic_DNA"/>
</dbReference>
<dbReference type="Proteomes" id="UP000663831">
    <property type="component" value="Unassembled WGS sequence"/>
</dbReference>
<dbReference type="AlphaFoldDB" id="A0A8H3DJE4"/>
<evidence type="ECO:0000256" key="1">
    <source>
        <dbReference type="SAM" id="MobiDB-lite"/>
    </source>
</evidence>
<reference evidence="2" key="1">
    <citation type="submission" date="2021-01" db="EMBL/GenBank/DDBJ databases">
        <authorList>
            <person name="Kaushik A."/>
        </authorList>
    </citation>
    <scope>NUCLEOTIDE SEQUENCE</scope>
    <source>
        <strain evidence="2">AG3-1AP</strain>
    </source>
</reference>
<proteinExistence type="predicted"/>
<name>A0A8H3DJE4_9AGAM</name>
<feature type="region of interest" description="Disordered" evidence="1">
    <location>
        <begin position="1"/>
        <end position="44"/>
    </location>
</feature>
<gene>
    <name evidence="2" type="ORF">RDB_LOCUS150795</name>
</gene>
<sequence length="146" mass="16313">MSSSGRYKPYKTPLVHHSISRSKYITTTRRPAASSEPDRPYRPSMLVAAPRRITKAKLAEISEHDRAREEAIMKDKLTQAQRAELNALRSQVAGGSNVHEEILYNTPENDFVDPENDGNESGDEWVDDNQETAVMGELGLRSTGNT</sequence>
<feature type="non-terminal residue" evidence="2">
    <location>
        <position position="1"/>
    </location>
</feature>
<organism evidence="2 3">
    <name type="scientific">Rhizoctonia solani</name>
    <dbReference type="NCBI Taxonomy" id="456999"/>
    <lineage>
        <taxon>Eukaryota</taxon>
        <taxon>Fungi</taxon>
        <taxon>Dikarya</taxon>
        <taxon>Basidiomycota</taxon>
        <taxon>Agaricomycotina</taxon>
        <taxon>Agaricomycetes</taxon>
        <taxon>Cantharellales</taxon>
        <taxon>Ceratobasidiaceae</taxon>
        <taxon>Rhizoctonia</taxon>
    </lineage>
</organism>
<feature type="compositionally biased region" description="Acidic residues" evidence="1">
    <location>
        <begin position="110"/>
        <end position="129"/>
    </location>
</feature>
<feature type="region of interest" description="Disordered" evidence="1">
    <location>
        <begin position="106"/>
        <end position="129"/>
    </location>
</feature>
<evidence type="ECO:0000313" key="3">
    <source>
        <dbReference type="Proteomes" id="UP000663831"/>
    </source>
</evidence>
<protein>
    <submittedName>
        <fullName evidence="2">Uncharacterized protein</fullName>
    </submittedName>
</protein>
<comment type="caution">
    <text evidence="2">The sequence shown here is derived from an EMBL/GenBank/DDBJ whole genome shotgun (WGS) entry which is preliminary data.</text>
</comment>
<accession>A0A8H3DJE4</accession>